<reference evidence="1" key="1">
    <citation type="submission" date="2018-02" db="EMBL/GenBank/DDBJ databases">
        <title>Rhizophora mucronata_Transcriptome.</title>
        <authorList>
            <person name="Meera S.P."/>
            <person name="Sreeshan A."/>
            <person name="Augustine A."/>
        </authorList>
    </citation>
    <scope>NUCLEOTIDE SEQUENCE</scope>
    <source>
        <tissue evidence="1">Leaf</tissue>
    </source>
</reference>
<organism evidence="1">
    <name type="scientific">Rhizophora mucronata</name>
    <name type="common">Asiatic mangrove</name>
    <dbReference type="NCBI Taxonomy" id="61149"/>
    <lineage>
        <taxon>Eukaryota</taxon>
        <taxon>Viridiplantae</taxon>
        <taxon>Streptophyta</taxon>
        <taxon>Embryophyta</taxon>
        <taxon>Tracheophyta</taxon>
        <taxon>Spermatophyta</taxon>
        <taxon>Magnoliopsida</taxon>
        <taxon>eudicotyledons</taxon>
        <taxon>Gunneridae</taxon>
        <taxon>Pentapetalae</taxon>
        <taxon>rosids</taxon>
        <taxon>fabids</taxon>
        <taxon>Malpighiales</taxon>
        <taxon>Rhizophoraceae</taxon>
        <taxon>Rhizophora</taxon>
    </lineage>
</organism>
<dbReference type="AlphaFoldDB" id="A0A2P2JBF5"/>
<proteinExistence type="predicted"/>
<name>A0A2P2JBF5_RHIMU</name>
<dbReference type="EMBL" id="GGEC01010325">
    <property type="protein sequence ID" value="MBW90808.1"/>
    <property type="molecule type" value="Transcribed_RNA"/>
</dbReference>
<accession>A0A2P2JBF5</accession>
<protein>
    <submittedName>
        <fullName evidence="1">Uncharacterized protein</fullName>
    </submittedName>
</protein>
<evidence type="ECO:0000313" key="1">
    <source>
        <dbReference type="EMBL" id="MBW90808.1"/>
    </source>
</evidence>
<sequence length="51" mass="6003">MSIQTSLLILTISNSWIYSYNSMLLCLSNWTSNKSKTQIYTHSQPPYYPHF</sequence>